<evidence type="ECO:0000313" key="2">
    <source>
        <dbReference type="Proteomes" id="UP000094056"/>
    </source>
</evidence>
<dbReference type="AlphaFoldDB" id="A0A1E3X6F4"/>
<dbReference type="Pfam" id="PF08798">
    <property type="entry name" value="CRISPR_assoc"/>
    <property type="match status" value="1"/>
</dbReference>
<dbReference type="Gene3D" id="3.30.70.1200">
    <property type="entry name" value="Crispr-associated protein, domain 1"/>
    <property type="match status" value="1"/>
</dbReference>
<protein>
    <submittedName>
        <fullName evidence="1">CRISPR system Cascade subunit CasE</fullName>
        <ecNumber evidence="1">3.1.-.-</ecNumber>
    </submittedName>
</protein>
<dbReference type="Proteomes" id="UP000094056">
    <property type="component" value="Unassembled WGS sequence"/>
</dbReference>
<sequence length="209" mass="24511">MKYLSQISISKKEAIKKGFVDSYAWHKALWKAFPGQDGKCRDYLSRIDSKDRYYQILLLSNQRPTLPDWGQWQTKEVTSSFLEYELYRFELRANPTVKRIVRDNDRTRKKNGRRTSICDRNELKLWIYRKAQEAGFEIYNDKLEISAPVKQSFIRNGSIGKHSKVDFKGILKVVNRELFKKAFSRGIGSAKSFSFGMLVLQPIKIDIKN</sequence>
<accession>A0A1E3X6F4</accession>
<dbReference type="EMBL" id="MAYW01000137">
    <property type="protein sequence ID" value="ODS31181.1"/>
    <property type="molecule type" value="Genomic_DNA"/>
</dbReference>
<gene>
    <name evidence="1" type="primary">casE</name>
    <name evidence="1" type="ORF">SCARUB_03698</name>
</gene>
<organism evidence="1 2">
    <name type="scientific">Candidatus Scalindua rubra</name>
    <dbReference type="NCBI Taxonomy" id="1872076"/>
    <lineage>
        <taxon>Bacteria</taxon>
        <taxon>Pseudomonadati</taxon>
        <taxon>Planctomycetota</taxon>
        <taxon>Candidatus Brocadiia</taxon>
        <taxon>Candidatus Brocadiales</taxon>
        <taxon>Candidatus Scalinduaceae</taxon>
        <taxon>Candidatus Scalindua</taxon>
    </lineage>
</organism>
<comment type="caution">
    <text evidence="1">The sequence shown here is derived from an EMBL/GenBank/DDBJ whole genome shotgun (WGS) entry which is preliminary data.</text>
</comment>
<reference evidence="1 2" key="1">
    <citation type="submission" date="2016-07" db="EMBL/GenBank/DDBJ databases">
        <title>Draft genome of Scalindua rubra, obtained from a brine-seawater interface in the Red Sea, sheds light on salt adaptation in anammox bacteria.</title>
        <authorList>
            <person name="Speth D.R."/>
            <person name="Lagkouvardos I."/>
            <person name="Wang Y."/>
            <person name="Qian P.-Y."/>
            <person name="Dutilh B.E."/>
            <person name="Jetten M.S."/>
        </authorList>
    </citation>
    <scope>NUCLEOTIDE SEQUENCE [LARGE SCALE GENOMIC DNA]</scope>
    <source>
        <strain evidence="1">BSI-1</strain>
    </source>
</reference>
<dbReference type="Gene3D" id="3.30.70.1210">
    <property type="entry name" value="Crispr-associated protein, domain 2"/>
    <property type="match status" value="1"/>
</dbReference>
<dbReference type="SUPFAM" id="SSF117987">
    <property type="entry name" value="CRISPR-associated protein"/>
    <property type="match status" value="2"/>
</dbReference>
<dbReference type="EC" id="3.1.-.-" evidence="1"/>
<proteinExistence type="predicted"/>
<name>A0A1E3X6F4_9BACT</name>
<keyword evidence="1" id="KW-0378">Hydrolase</keyword>
<evidence type="ECO:0000313" key="1">
    <source>
        <dbReference type="EMBL" id="ODS31181.1"/>
    </source>
</evidence>
<dbReference type="GO" id="GO:0016787">
    <property type="term" value="F:hydrolase activity"/>
    <property type="evidence" value="ECO:0007669"/>
    <property type="project" value="UniProtKB-KW"/>
</dbReference>
<dbReference type="SMART" id="SM01101">
    <property type="entry name" value="CRISPR_assoc"/>
    <property type="match status" value="1"/>
</dbReference>
<dbReference type="NCBIfam" id="TIGR01907">
    <property type="entry name" value="casE_Cse3"/>
    <property type="match status" value="1"/>
</dbReference>
<dbReference type="InterPro" id="IPR010179">
    <property type="entry name" value="CRISPR-assoc_prot_Cse3"/>
</dbReference>
<dbReference type="CDD" id="cd09727">
    <property type="entry name" value="Cas6_I-E"/>
    <property type="match status" value="1"/>
</dbReference>